<dbReference type="InParanoid" id="A0A1Y2AUH5"/>
<evidence type="ECO:0000256" key="5">
    <source>
        <dbReference type="ARBA" id="ARBA00023242"/>
    </source>
</evidence>
<comment type="caution">
    <text evidence="7">The sequence shown here is derived from an EMBL/GenBank/DDBJ whole genome shotgun (WGS) entry which is preliminary data.</text>
</comment>
<keyword evidence="3" id="KW-0805">Transcription regulation</keyword>
<evidence type="ECO:0000256" key="3">
    <source>
        <dbReference type="ARBA" id="ARBA00023015"/>
    </source>
</evidence>
<feature type="compositionally biased region" description="Acidic residues" evidence="6">
    <location>
        <begin position="211"/>
        <end position="230"/>
    </location>
</feature>
<feature type="region of interest" description="Disordered" evidence="6">
    <location>
        <begin position="438"/>
        <end position="548"/>
    </location>
</feature>
<reference evidence="7 8" key="1">
    <citation type="submission" date="2016-07" db="EMBL/GenBank/DDBJ databases">
        <title>Pervasive Adenine N6-methylation of Active Genes in Fungi.</title>
        <authorList>
            <consortium name="DOE Joint Genome Institute"/>
            <person name="Mondo S.J."/>
            <person name="Dannebaum R.O."/>
            <person name="Kuo R.C."/>
            <person name="Labutti K."/>
            <person name="Haridas S."/>
            <person name="Kuo A."/>
            <person name="Salamov A."/>
            <person name="Ahrendt S.R."/>
            <person name="Lipzen A."/>
            <person name="Sullivan W."/>
            <person name="Andreopoulos W.B."/>
            <person name="Clum A."/>
            <person name="Lindquist E."/>
            <person name="Daum C."/>
            <person name="Ramamoorthy G.K."/>
            <person name="Gryganskyi A."/>
            <person name="Culley D."/>
            <person name="Magnuson J.K."/>
            <person name="James T.Y."/>
            <person name="O'Malley M.A."/>
            <person name="Stajich J.E."/>
            <person name="Spatafora J.W."/>
            <person name="Visel A."/>
            <person name="Grigoriev I.V."/>
        </authorList>
    </citation>
    <scope>NUCLEOTIDE SEQUENCE [LARGE SCALE GENOMIC DNA]</scope>
    <source>
        <strain evidence="7 8">68-887.2</strain>
    </source>
</reference>
<dbReference type="PANTHER" id="PTHR21964">
    <property type="entry name" value="BREAST CANCER METASTASIS-SUPPRESSOR 1"/>
    <property type="match status" value="1"/>
</dbReference>
<protein>
    <recommendedName>
        <fullName evidence="9">Sds3-like-domain-containing protein</fullName>
    </recommendedName>
</protein>
<feature type="compositionally biased region" description="Acidic residues" evidence="6">
    <location>
        <begin position="60"/>
        <end position="86"/>
    </location>
</feature>
<accession>A0A1Y2AUH5</accession>
<feature type="compositionally biased region" description="Basic and acidic residues" evidence="6">
    <location>
        <begin position="231"/>
        <end position="247"/>
    </location>
</feature>
<feature type="compositionally biased region" description="Acidic residues" evidence="6">
    <location>
        <begin position="101"/>
        <end position="116"/>
    </location>
</feature>
<proteinExistence type="predicted"/>
<dbReference type="EMBL" id="MCFC01000049">
    <property type="protein sequence ID" value="ORY26253.1"/>
    <property type="molecule type" value="Genomic_DNA"/>
</dbReference>
<feature type="region of interest" description="Disordered" evidence="6">
    <location>
        <begin position="623"/>
        <end position="679"/>
    </location>
</feature>
<keyword evidence="4" id="KW-0804">Transcription</keyword>
<feature type="compositionally biased region" description="Low complexity" evidence="6">
    <location>
        <begin position="485"/>
        <end position="503"/>
    </location>
</feature>
<feature type="compositionally biased region" description="Gly residues" evidence="6">
    <location>
        <begin position="669"/>
        <end position="679"/>
    </location>
</feature>
<feature type="region of interest" description="Disordered" evidence="6">
    <location>
        <begin position="1"/>
        <end position="274"/>
    </location>
</feature>
<feature type="compositionally biased region" description="Basic and acidic residues" evidence="6">
    <location>
        <begin position="627"/>
        <end position="639"/>
    </location>
</feature>
<dbReference type="GO" id="GO:0005654">
    <property type="term" value="C:nucleoplasm"/>
    <property type="evidence" value="ECO:0007669"/>
    <property type="project" value="UniProtKB-ARBA"/>
</dbReference>
<evidence type="ECO:0000256" key="1">
    <source>
        <dbReference type="ARBA" id="ARBA00004123"/>
    </source>
</evidence>
<evidence type="ECO:0000313" key="7">
    <source>
        <dbReference type="EMBL" id="ORY26253.1"/>
    </source>
</evidence>
<dbReference type="OrthoDB" id="20886at2759"/>
<sequence>MASTTTTREPSSPLSSPTSSPKPRLGEAGPSRLPSVPIDDIEVDDDNSSQTSSTAQLTEPSDDGDDRDEEGGDSGSELTEDGDDGDIILPQPDIHRPTEIIAEESEEEEEELEEQVELPNNSTRRIQSGESSISDDLTPPPSGGTGPPLPLPRTSPVEEPEPMGDDEIAEEVETGEEDADGDVTMRAENGEQGEELDNEVAEESASVTGEEVGDEEEANEENASDVDEADADGREEVNPDDAVRQAEEDAADSPATPVPMRPSHSSHAPPPPPAVIRSLLQLEIKLAKLRDRLYVERMAEAAAEEEMLLNGTHPALQYLHKILAERRERLHEVASRRHHQALAELVRAREADKAHVWTSWTDERDKLHWEEFEQTWSKRRRLAREKNEIETPRIVKPVPRPGDRFTIKGADWITGATLSRLNGDEAAADLAMMENRRIQQSRNASPAVFAQHPQHSQMQYAAPPQPHAHLAYPAQTPSPNYAHRQQPQTQRPPQQQAQAYAPAVNSTASAVPVQPVLSRSGSGGSGGAAHRREGRTVPTSSDMFKRDKEVKSEALETAAPSGTGLGIWARNQDGRSSAAVAGGSGSLEARLTNGLVNGSGTPNGVSPSQIQNHLGLGLGLSVGQTNTKRDEEREKEKEVVVSGKPASQPERRFPNLSEYLGNSNPTPPGNGGTPYGSGGMYGSAAAQKVLSPPKSPGVGVGVGSIIGGSYKSSTNIHDERRRTG</sequence>
<evidence type="ECO:0000256" key="4">
    <source>
        <dbReference type="ARBA" id="ARBA00023163"/>
    </source>
</evidence>
<dbReference type="Proteomes" id="UP000193986">
    <property type="component" value="Unassembled WGS sequence"/>
</dbReference>
<keyword evidence="5" id="KW-0539">Nucleus</keyword>
<dbReference type="SMART" id="SM01401">
    <property type="entry name" value="Sds3"/>
    <property type="match status" value="1"/>
</dbReference>
<dbReference type="GO" id="GO:0010468">
    <property type="term" value="P:regulation of gene expression"/>
    <property type="evidence" value="ECO:0007669"/>
    <property type="project" value="UniProtKB-ARBA"/>
</dbReference>
<dbReference type="InterPro" id="IPR013907">
    <property type="entry name" value="Sds3"/>
</dbReference>
<evidence type="ECO:0000256" key="6">
    <source>
        <dbReference type="SAM" id="MobiDB-lite"/>
    </source>
</evidence>
<evidence type="ECO:0000313" key="8">
    <source>
        <dbReference type="Proteomes" id="UP000193986"/>
    </source>
</evidence>
<keyword evidence="8" id="KW-1185">Reference proteome</keyword>
<evidence type="ECO:0008006" key="9">
    <source>
        <dbReference type="Google" id="ProtNLM"/>
    </source>
</evidence>
<gene>
    <name evidence="7" type="ORF">BCR39DRAFT_261639</name>
</gene>
<feature type="compositionally biased region" description="Polar residues" evidence="6">
    <location>
        <begin position="48"/>
        <end position="59"/>
    </location>
</feature>
<feature type="compositionally biased region" description="Pro residues" evidence="6">
    <location>
        <begin position="138"/>
        <end position="153"/>
    </location>
</feature>
<feature type="compositionally biased region" description="Acidic residues" evidence="6">
    <location>
        <begin position="158"/>
        <end position="181"/>
    </location>
</feature>
<feature type="compositionally biased region" description="Polar residues" evidence="6">
    <location>
        <begin position="118"/>
        <end position="135"/>
    </location>
</feature>
<organism evidence="7 8">
    <name type="scientific">Naematelia encephala</name>
    <dbReference type="NCBI Taxonomy" id="71784"/>
    <lineage>
        <taxon>Eukaryota</taxon>
        <taxon>Fungi</taxon>
        <taxon>Dikarya</taxon>
        <taxon>Basidiomycota</taxon>
        <taxon>Agaricomycotina</taxon>
        <taxon>Tremellomycetes</taxon>
        <taxon>Tremellales</taxon>
        <taxon>Naemateliaceae</taxon>
        <taxon>Naematelia</taxon>
    </lineage>
</organism>
<dbReference type="STRING" id="71784.A0A1Y2AUH5"/>
<dbReference type="AlphaFoldDB" id="A0A1Y2AUH5"/>
<comment type="subcellular location">
    <subcellularLocation>
        <location evidence="1">Nucleus</location>
    </subcellularLocation>
</comment>
<dbReference type="Pfam" id="PF08598">
    <property type="entry name" value="Sds3"/>
    <property type="match status" value="1"/>
</dbReference>
<name>A0A1Y2AUH5_9TREE</name>
<feature type="compositionally biased region" description="Low complexity" evidence="6">
    <location>
        <begin position="1"/>
        <end position="23"/>
    </location>
</feature>
<keyword evidence="2" id="KW-0678">Repressor</keyword>
<evidence type="ECO:0000256" key="2">
    <source>
        <dbReference type="ARBA" id="ARBA00022491"/>
    </source>
</evidence>
<feature type="compositionally biased region" description="Acidic residues" evidence="6">
    <location>
        <begin position="191"/>
        <end position="202"/>
    </location>
</feature>